<gene>
    <name evidence="2" type="ORF">OOT00_12965</name>
</gene>
<evidence type="ECO:0000313" key="2">
    <source>
        <dbReference type="EMBL" id="MCW7754896.1"/>
    </source>
</evidence>
<feature type="compositionally biased region" description="Polar residues" evidence="1">
    <location>
        <begin position="7"/>
        <end position="24"/>
    </location>
</feature>
<evidence type="ECO:0000256" key="1">
    <source>
        <dbReference type="SAM" id="MobiDB-lite"/>
    </source>
</evidence>
<organism evidence="2 3">
    <name type="scientific">Desulfobotulus pelophilus</name>
    <dbReference type="NCBI Taxonomy" id="2823377"/>
    <lineage>
        <taxon>Bacteria</taxon>
        <taxon>Pseudomonadati</taxon>
        <taxon>Thermodesulfobacteriota</taxon>
        <taxon>Desulfobacteria</taxon>
        <taxon>Desulfobacterales</taxon>
        <taxon>Desulfobacteraceae</taxon>
        <taxon>Desulfobotulus</taxon>
    </lineage>
</organism>
<name>A0ABT3NBQ5_9BACT</name>
<accession>A0ABT3NBQ5</accession>
<sequence length="102" mass="11643">MLPHLNRQISNNQEAIEPKQQSLQKGLRLRQRYETTAMHDEKHNLIFLHKTSVSQQLSEFFKTILPACKNGNGFFHQNEKIQTHLSLKPSRTSSTGTSSLAA</sequence>
<reference evidence="2 3" key="1">
    <citation type="submission" date="2022-11" db="EMBL/GenBank/DDBJ databases">
        <title>Desulfobotulus tamanensis H1 sp. nov. - anaerobic, alkaliphilic, sulphate reducing bacterium isolated from terrestrial mud volcano.</title>
        <authorList>
            <person name="Frolova A."/>
            <person name="Merkel A.Y."/>
            <person name="Slobodkin A.I."/>
        </authorList>
    </citation>
    <scope>NUCLEOTIDE SEQUENCE [LARGE SCALE GENOMIC DNA]</scope>
    <source>
        <strain evidence="2 3">H1</strain>
    </source>
</reference>
<keyword evidence="3" id="KW-1185">Reference proteome</keyword>
<evidence type="ECO:0000313" key="3">
    <source>
        <dbReference type="Proteomes" id="UP001209681"/>
    </source>
</evidence>
<dbReference type="RefSeq" id="WP_265425808.1">
    <property type="nucleotide sequence ID" value="NZ_JAPFPW010000017.1"/>
</dbReference>
<comment type="caution">
    <text evidence="2">The sequence shown here is derived from an EMBL/GenBank/DDBJ whole genome shotgun (WGS) entry which is preliminary data.</text>
</comment>
<dbReference type="Proteomes" id="UP001209681">
    <property type="component" value="Unassembled WGS sequence"/>
</dbReference>
<feature type="region of interest" description="Disordered" evidence="1">
    <location>
        <begin position="1"/>
        <end position="27"/>
    </location>
</feature>
<protein>
    <submittedName>
        <fullName evidence="2">Uncharacterized protein</fullName>
    </submittedName>
</protein>
<dbReference type="EMBL" id="JAPFPW010000017">
    <property type="protein sequence ID" value="MCW7754896.1"/>
    <property type="molecule type" value="Genomic_DNA"/>
</dbReference>
<proteinExistence type="predicted"/>